<reference evidence="3 4" key="1">
    <citation type="submission" date="2014-03" db="EMBL/GenBank/DDBJ databases">
        <title>Bradyrhizobium valentinum sp. nov., isolated from effective nodules of Lupinus mariae-josephae, a lupine endemic of basic-lime soils in Eastern Spain.</title>
        <authorList>
            <person name="Duran D."/>
            <person name="Rey L."/>
            <person name="Navarro A."/>
            <person name="Busquets A."/>
            <person name="Imperial J."/>
            <person name="Ruiz-Argueso T."/>
        </authorList>
    </citation>
    <scope>NUCLEOTIDE SEQUENCE [LARGE SCALE GENOMIC DNA]</scope>
    <source>
        <strain evidence="3 4">PAC68</strain>
    </source>
</reference>
<feature type="compositionally biased region" description="Low complexity" evidence="2">
    <location>
        <begin position="268"/>
        <end position="282"/>
    </location>
</feature>
<feature type="region of interest" description="Disordered" evidence="2">
    <location>
        <begin position="224"/>
        <end position="282"/>
    </location>
</feature>
<keyword evidence="1" id="KW-0175">Coiled coil</keyword>
<evidence type="ECO:0000256" key="1">
    <source>
        <dbReference type="SAM" id="Coils"/>
    </source>
</evidence>
<dbReference type="RefSeq" id="WP_057835434.1">
    <property type="nucleotide sequence ID" value="NZ_LLXZ01000071.1"/>
</dbReference>
<dbReference type="EMBL" id="LLXZ01000071">
    <property type="protein sequence ID" value="KRR09569.1"/>
    <property type="molecule type" value="Genomic_DNA"/>
</dbReference>
<comment type="caution">
    <text evidence="3">The sequence shown here is derived from an EMBL/GenBank/DDBJ whole genome shotgun (WGS) entry which is preliminary data.</text>
</comment>
<evidence type="ECO:0000256" key="2">
    <source>
        <dbReference type="SAM" id="MobiDB-lite"/>
    </source>
</evidence>
<evidence type="ECO:0000313" key="4">
    <source>
        <dbReference type="Proteomes" id="UP000050863"/>
    </source>
</evidence>
<accession>A0A0R3LNY3</accession>
<evidence type="ECO:0000313" key="3">
    <source>
        <dbReference type="EMBL" id="KRR09569.1"/>
    </source>
</evidence>
<dbReference type="Proteomes" id="UP000050863">
    <property type="component" value="Unassembled WGS sequence"/>
</dbReference>
<dbReference type="STRING" id="280332.CQ12_13865"/>
<feature type="compositionally biased region" description="Basic and acidic residues" evidence="2">
    <location>
        <begin position="258"/>
        <end position="267"/>
    </location>
</feature>
<dbReference type="AlphaFoldDB" id="A0A0R3LNY3"/>
<organism evidence="3 4">
    <name type="scientific">Bradyrhizobium jicamae</name>
    <dbReference type="NCBI Taxonomy" id="280332"/>
    <lineage>
        <taxon>Bacteria</taxon>
        <taxon>Pseudomonadati</taxon>
        <taxon>Pseudomonadota</taxon>
        <taxon>Alphaproteobacteria</taxon>
        <taxon>Hyphomicrobiales</taxon>
        <taxon>Nitrobacteraceae</taxon>
        <taxon>Bradyrhizobium</taxon>
    </lineage>
</organism>
<sequence>MTTTTPKTADEARKLIGKLTAKRAGLEAVLASGIERRKAFATAAEFGDAAAKASLQSMEAEENSARAALQNLDLVIAAMEQLRGDLQASEAEDLARQRAVELSEATDRLLAVDDEIDDALDHARDLFAQRAEIASLPIFDHARKHNFGAGGVTHEREMGESLLAYFDKQLGWLPGSHHYRYDRIERVADWDSRQLGKKSARMLERGPRAPTPIERSQERFMSGPSWTRGHFGFDSSTKLPETRKLEPGEIPAVLDDEMGMRLKDRVSRSAPASRASSSGTRR</sequence>
<protein>
    <submittedName>
        <fullName evidence="3">Uncharacterized protein</fullName>
    </submittedName>
</protein>
<name>A0A0R3LNY3_9BRAD</name>
<feature type="coiled-coil region" evidence="1">
    <location>
        <begin position="55"/>
        <end position="92"/>
    </location>
</feature>
<proteinExistence type="predicted"/>
<keyword evidence="4" id="KW-1185">Reference proteome</keyword>
<gene>
    <name evidence="3" type="ORF">CQ12_13865</name>
</gene>